<evidence type="ECO:0000313" key="40">
    <source>
        <dbReference type="Proteomes" id="UP000544530"/>
    </source>
</evidence>
<protein>
    <submittedName>
        <fullName evidence="27">Inner membrane transport protein YdhP</fullName>
    </submittedName>
    <submittedName>
        <fullName evidence="10">MFS transporter</fullName>
    </submittedName>
</protein>
<dbReference type="Proteomes" id="UP000843775">
    <property type="component" value="Unassembled WGS sequence"/>
</dbReference>
<evidence type="ECO:0000313" key="19">
    <source>
        <dbReference type="EMBL" id="ECY9783967.1"/>
    </source>
</evidence>
<reference evidence="21" key="8">
    <citation type="submission" date="2019-11" db="EMBL/GenBank/DDBJ databases">
        <authorList>
            <consortium name="NCBI Pathogen Detection Project"/>
        </authorList>
    </citation>
    <scope>NUCLEOTIDE SEQUENCE</scope>
    <source>
        <strain evidence="24">2017-325981-023-01</strain>
        <strain evidence="22">CFIAFB20130012</strain>
        <strain evidence="23">DMG1500109</strain>
        <strain evidence="21">HPB3501</strain>
    </source>
</reference>
<dbReference type="Pfam" id="PF07690">
    <property type="entry name" value="MFS_1"/>
    <property type="match status" value="1"/>
</dbReference>
<evidence type="ECO:0000256" key="7">
    <source>
        <dbReference type="SAM" id="Phobius"/>
    </source>
</evidence>
<dbReference type="Proteomes" id="UP000840197">
    <property type="component" value="Unassembled WGS sequence"/>
</dbReference>
<dbReference type="EMBL" id="AABBZO010000002">
    <property type="protein sequence ID" value="EAG4461099.1"/>
    <property type="molecule type" value="Genomic_DNA"/>
</dbReference>
<dbReference type="InterPro" id="IPR050189">
    <property type="entry name" value="MFS_Efflux_Transporters"/>
</dbReference>
<feature type="transmembrane region" description="Helical" evidence="7">
    <location>
        <begin position="136"/>
        <end position="161"/>
    </location>
</feature>
<reference evidence="25 32" key="3">
    <citation type="submission" date="2018-04" db="EMBL/GenBank/DDBJ databases">
        <title>Genome Analysis of a Prevalent Clone of Listeria monocytogenes Sequence Type 87 in China.</title>
        <authorList>
            <person name="Wang Y."/>
        </authorList>
    </citation>
    <scope>NUCLEOTIDE SEQUENCE [LARGE SCALE GENOMIC DNA]</scope>
    <source>
        <strain evidence="25 32">ICDC_LM1523</strain>
    </source>
</reference>
<evidence type="ECO:0000313" key="23">
    <source>
        <dbReference type="EMBL" id="HAC1754627.1"/>
    </source>
</evidence>
<organism evidence="10 31">
    <name type="scientific">Listeria monocytogenes</name>
    <dbReference type="NCBI Taxonomy" id="1639"/>
    <lineage>
        <taxon>Bacteria</taxon>
        <taxon>Bacillati</taxon>
        <taxon>Bacillota</taxon>
        <taxon>Bacilli</taxon>
        <taxon>Bacillales</taxon>
        <taxon>Listeriaceae</taxon>
        <taxon>Listeria</taxon>
    </lineage>
</organism>
<evidence type="ECO:0000313" key="41">
    <source>
        <dbReference type="Proteomes" id="UP000546397"/>
    </source>
</evidence>
<dbReference type="EMBL" id="DAAEZQ010000001">
    <property type="protein sequence ID" value="HAA9721176.1"/>
    <property type="molecule type" value="Genomic_DNA"/>
</dbReference>
<evidence type="ECO:0000313" key="15">
    <source>
        <dbReference type="EMBL" id="EAG9520687.1"/>
    </source>
</evidence>
<evidence type="ECO:0000256" key="6">
    <source>
        <dbReference type="ARBA" id="ARBA00023136"/>
    </source>
</evidence>
<evidence type="ECO:0000313" key="18">
    <source>
        <dbReference type="EMBL" id="EAH4240791.1"/>
    </source>
</evidence>
<dbReference type="EMBL" id="AABAGT010000002">
    <property type="protein sequence ID" value="EAG0866105.1"/>
    <property type="molecule type" value="Genomic_DNA"/>
</dbReference>
<evidence type="ECO:0000313" key="39">
    <source>
        <dbReference type="Proteomes" id="UP000533021"/>
    </source>
</evidence>
<evidence type="ECO:0000259" key="8">
    <source>
        <dbReference type="PROSITE" id="PS50850"/>
    </source>
</evidence>
<evidence type="ECO:0000256" key="2">
    <source>
        <dbReference type="ARBA" id="ARBA00022448"/>
    </source>
</evidence>
<evidence type="ECO:0000256" key="4">
    <source>
        <dbReference type="ARBA" id="ARBA00022692"/>
    </source>
</evidence>
<evidence type="ECO:0000313" key="44">
    <source>
        <dbReference type="Proteomes" id="UP000843775"/>
    </source>
</evidence>
<evidence type="ECO:0000313" key="10">
    <source>
        <dbReference type="EMBL" id="EAC7479457.1"/>
    </source>
</evidence>
<evidence type="ECO:0000313" key="30">
    <source>
        <dbReference type="Proteomes" id="UP000365297"/>
    </source>
</evidence>
<dbReference type="Proteomes" id="UP000272537">
    <property type="component" value="Unassembled WGS sequence"/>
</dbReference>
<evidence type="ECO:0000313" key="13">
    <source>
        <dbReference type="EMBL" id="EAG4461099.1"/>
    </source>
</evidence>
<dbReference type="EMBL" id="QDAY01000001">
    <property type="protein sequence ID" value="KAA9453492.1"/>
    <property type="molecule type" value="Genomic_DNA"/>
</dbReference>
<dbReference type="EMBL" id="JACAVN010000001">
    <property type="protein sequence ID" value="NYA00394.1"/>
    <property type="molecule type" value="Genomic_DNA"/>
</dbReference>
<keyword evidence="6 7" id="KW-0472">Membrane</keyword>
<dbReference type="CDD" id="cd17324">
    <property type="entry name" value="MFS_NepI_like"/>
    <property type="match status" value="1"/>
</dbReference>
<dbReference type="GO" id="GO:0005886">
    <property type="term" value="C:plasma membrane"/>
    <property type="evidence" value="ECO:0007669"/>
    <property type="project" value="UniProtKB-SubCell"/>
</dbReference>
<dbReference type="Proteomes" id="UP000530452">
    <property type="component" value="Unassembled WGS sequence"/>
</dbReference>
<dbReference type="EMBL" id="AAAJWF010000001">
    <property type="protein sequence ID" value="EAC7479457.1"/>
    <property type="molecule type" value="Genomic_DNA"/>
</dbReference>
<dbReference type="Proteomes" id="UP000544530">
    <property type="component" value="Unassembled WGS sequence"/>
</dbReference>
<dbReference type="InterPro" id="IPR020846">
    <property type="entry name" value="MFS_dom"/>
</dbReference>
<keyword evidence="4 7" id="KW-0812">Transmembrane</keyword>
<evidence type="ECO:0000313" key="42">
    <source>
        <dbReference type="Proteomes" id="UP000840197"/>
    </source>
</evidence>
<dbReference type="EMBL" id="QXLS01000001">
    <property type="protein sequence ID" value="RKA10838.1"/>
    <property type="molecule type" value="Genomic_DNA"/>
</dbReference>
<evidence type="ECO:0000313" key="17">
    <source>
        <dbReference type="EMBL" id="EAH3293026.1"/>
    </source>
</evidence>
<feature type="transmembrane region" description="Helical" evidence="7">
    <location>
        <begin position="12"/>
        <end position="36"/>
    </location>
</feature>
<reference evidence="12 29" key="4">
    <citation type="submission" date="2018-06" db="EMBL/GenBank/DDBJ databases">
        <authorList>
            <consortium name="PulseNet: The National Subtyping Network for Foodborne Disease Surveillance"/>
            <person name="Tarr C.L."/>
            <person name="Trees E."/>
            <person name="Katz L.S."/>
            <person name="Carleton-Romer H.A."/>
            <person name="Stroika S."/>
            <person name="Kucerova Z."/>
            <person name="Roache K.F."/>
            <person name="Sabol A.L."/>
            <person name="Besser J."/>
            <person name="Gerner-Smidt P."/>
        </authorList>
    </citation>
    <scope>NUCLEOTIDE SEQUENCE [LARGE SCALE GENOMIC DNA]</scope>
    <source>
        <strain evidence="12 29">PNUSAL002180</strain>
        <strain evidence="19 34">PNUSAL005692</strain>
    </source>
</reference>
<accession>A0A0B8QPS8</accession>
<reference evidence="26 40" key="9">
    <citation type="submission" date="2020-06" db="EMBL/GenBank/DDBJ databases">
        <title>Two Listeria outbreaks in Switzerland in 2018 and 2020.</title>
        <authorList>
            <person name="Stevens M.J.A."/>
            <person name="Bloemberg G."/>
            <person name="Nusch-Inderbinnen M."/>
            <person name="Stephan R."/>
        </authorList>
    </citation>
    <scope>NUCLEOTIDE SEQUENCE [LARGE SCALE GENOMIC DNA]</scope>
    <source>
        <strain evidence="26 40">N18-0707</strain>
    </source>
</reference>
<dbReference type="AlphaFoldDB" id="A0A0B8QPS8"/>
<dbReference type="Proteomes" id="UP000533021">
    <property type="component" value="Unassembled WGS sequence"/>
</dbReference>
<evidence type="ECO:0000313" key="11">
    <source>
        <dbReference type="EMBL" id="EAE4940873.1"/>
    </source>
</evidence>
<evidence type="ECO:0000313" key="33">
    <source>
        <dbReference type="Proteomes" id="UP000467536"/>
    </source>
</evidence>
<dbReference type="EMBL" id="AABEMN010000021">
    <property type="protein sequence ID" value="EAG9520687.1"/>
    <property type="molecule type" value="Genomic_DNA"/>
</dbReference>
<dbReference type="EMBL" id="AAAIXK010000001">
    <property type="protein sequence ID" value="EAC5549169.1"/>
    <property type="molecule type" value="Genomic_DNA"/>
</dbReference>
<comment type="caution">
    <text evidence="10">The sequence shown here is derived from an EMBL/GenBank/DDBJ whole genome shotgun (WGS) entry which is preliminary data.</text>
</comment>
<reference evidence="38 39" key="7">
    <citation type="submission" date="2019-04" db="EMBL/GenBank/DDBJ databases">
        <authorList>
            <person name="Ashton P.M."/>
            <person name="Dallman T."/>
            <person name="Nair S."/>
            <person name="De Pinna E."/>
            <person name="Peters T."/>
            <person name="Grant K."/>
        </authorList>
    </citation>
    <scope>NUCLEOTIDE SEQUENCE [LARGE SCALE GENOMIC DNA]</scope>
    <source>
        <strain evidence="16 39">282333</strain>
        <strain evidence="17 38">282352</strain>
        <strain evidence="15 41">289003</strain>
        <strain evidence="20 33">788324</strain>
        <strain evidence="11">RL15000286</strain>
    </source>
</reference>
<reference evidence="27 28" key="1">
    <citation type="journal article" date="2018" name="BMC Genomics">
        <title>Genes significantly associated with lineage II food isolates of Listeria monocytogenes.</title>
        <authorList>
            <person name="Pirone-Davies C."/>
            <person name="Chen Y."/>
            <person name="Pightling A."/>
            <person name="Ryan G."/>
            <person name="Wang Y."/>
            <person name="Yao K."/>
            <person name="Hoffmann M."/>
            <person name="Allard M.W."/>
        </authorList>
    </citation>
    <scope>NUCLEOTIDE SEQUENCE [LARGE SCALE GENOMIC DNA]</scope>
    <source>
        <strain evidence="27 28">PNUSAL000550</strain>
    </source>
</reference>
<evidence type="ECO:0000313" key="34">
    <source>
        <dbReference type="Proteomes" id="UP000489121"/>
    </source>
</evidence>
<evidence type="ECO:0000313" key="21">
    <source>
        <dbReference type="EMBL" id="HAA9721176.1"/>
    </source>
</evidence>
<dbReference type="Proteomes" id="UP000844471">
    <property type="component" value="Unassembled WGS sequence"/>
</dbReference>
<reference evidence="42 43" key="2">
    <citation type="journal article" date="2018" name="Genome Biol.">
        <title>SKESA: strategic k-mer extension for scrupulous assemblies.</title>
        <authorList>
            <person name="Souvorov A."/>
            <person name="Agarwala R."/>
            <person name="Lipman D.J."/>
        </authorList>
    </citation>
    <scope>NUCLEOTIDE SEQUENCE [LARGE SCALE GENOMIC DNA]</scope>
    <source>
        <strain evidence="24">2017-325981-023-01</strain>
        <strain evidence="22 42">CFIAFB20130012</strain>
        <strain evidence="23 44">DMG1500109</strain>
        <strain evidence="21">HPB3501</strain>
    </source>
</reference>
<proteinExistence type="predicted"/>
<evidence type="ECO:0000313" key="36">
    <source>
        <dbReference type="Proteomes" id="UP000527632"/>
    </source>
</evidence>
<evidence type="ECO:0000313" key="26">
    <source>
        <dbReference type="EMBL" id="NYA00394.1"/>
    </source>
</evidence>
<dbReference type="EMBL" id="AAASLB010000001">
    <property type="protein sequence ID" value="EAE4940873.1"/>
    <property type="molecule type" value="Genomic_DNA"/>
</dbReference>
<evidence type="ECO:0000313" key="31">
    <source>
        <dbReference type="Proteomes" id="UP000368512"/>
    </source>
</evidence>
<dbReference type="Proteomes" id="UP000460224">
    <property type="component" value="Unassembled WGS sequence"/>
</dbReference>
<feature type="transmembrane region" description="Helical" evidence="7">
    <location>
        <begin position="42"/>
        <end position="65"/>
    </location>
</feature>
<name>A0A0B8QPS8_LISMN</name>
<evidence type="ECO:0000256" key="5">
    <source>
        <dbReference type="ARBA" id="ARBA00022989"/>
    </source>
</evidence>
<evidence type="ECO:0000313" key="25">
    <source>
        <dbReference type="EMBL" id="KAA9453492.1"/>
    </source>
</evidence>
<comment type="subcellular location">
    <subcellularLocation>
        <location evidence="1">Cell membrane</location>
        <topology evidence="1">Multi-pass membrane protein</topology>
    </subcellularLocation>
</comment>
<dbReference type="EMBL" id="DAAIHR010000001">
    <property type="protein sequence ID" value="HAB8397113.1"/>
    <property type="molecule type" value="Genomic_DNA"/>
</dbReference>
<dbReference type="Proteomes" id="UP000489121">
    <property type="component" value="Unassembled WGS sequence"/>
</dbReference>
<reference evidence="30 31" key="5">
    <citation type="submission" date="2018-06" db="EMBL/GenBank/DDBJ databases">
        <authorList>
            <consortium name="GenomeTrakr: Next Generation Sequencing Network for Food Pathogen Tracability"/>
        </authorList>
    </citation>
    <scope>NUCLEOTIDE SEQUENCE [LARGE SCALE GENOMIC DNA]</scope>
    <source>
        <strain evidence="10 31">CFSAN008042</strain>
        <strain evidence="13 37">CFSAN063727</strain>
        <strain evidence="9 30">FDA00007096</strain>
        <strain evidence="18 36">LS1344</strain>
    </source>
</reference>
<dbReference type="RefSeq" id="WP_003740511.1">
    <property type="nucleotide sequence ID" value="NC_021825.2"/>
</dbReference>
<evidence type="ECO:0000313" key="16">
    <source>
        <dbReference type="EMBL" id="EAH2281230.1"/>
    </source>
</evidence>
<dbReference type="EMBL" id="AABGUK010000001">
    <property type="protein sequence ID" value="EAH4240791.1"/>
    <property type="molecule type" value="Genomic_DNA"/>
</dbReference>
<feature type="transmembrane region" description="Helical" evidence="7">
    <location>
        <begin position="106"/>
        <end position="124"/>
    </location>
</feature>
<feature type="transmembrane region" description="Helical" evidence="7">
    <location>
        <begin position="363"/>
        <end position="383"/>
    </location>
</feature>
<dbReference type="Proteomes" id="UP000368512">
    <property type="component" value="Unassembled WGS sequence"/>
</dbReference>
<dbReference type="EMBL" id="DABJAN010000001">
    <property type="protein sequence ID" value="HAJ9592363.1"/>
    <property type="molecule type" value="Genomic_DNA"/>
</dbReference>
<evidence type="ECO:0000313" key="29">
    <source>
        <dbReference type="Proteomes" id="UP000358545"/>
    </source>
</evidence>
<evidence type="ECO:0000313" key="28">
    <source>
        <dbReference type="Proteomes" id="UP000272537"/>
    </source>
</evidence>
<dbReference type="EMBL" id="AABFVG010000002">
    <property type="protein sequence ID" value="EAH2281230.1"/>
    <property type="molecule type" value="Genomic_DNA"/>
</dbReference>
<keyword evidence="5 7" id="KW-1133">Transmembrane helix</keyword>
<dbReference type="Gene3D" id="1.20.1250.20">
    <property type="entry name" value="MFS general substrate transporter like domains"/>
    <property type="match status" value="1"/>
</dbReference>
<dbReference type="Proteomes" id="UP000843503">
    <property type="component" value="Unassembled WGS sequence"/>
</dbReference>
<evidence type="ECO:0000313" key="9">
    <source>
        <dbReference type="EMBL" id="EAC5549169.1"/>
    </source>
</evidence>
<keyword evidence="2" id="KW-0813">Transport</keyword>
<dbReference type="Proteomes" id="UP000365297">
    <property type="component" value="Unassembled WGS sequence"/>
</dbReference>
<evidence type="ECO:0000313" key="14">
    <source>
        <dbReference type="EMBL" id="EAG9387655.1"/>
    </source>
</evidence>
<evidence type="ECO:0000313" key="35">
    <source>
        <dbReference type="Proteomes" id="UP000522199"/>
    </source>
</evidence>
<dbReference type="Proteomes" id="UP000527632">
    <property type="component" value="Unassembled WGS sequence"/>
</dbReference>
<evidence type="ECO:0000313" key="12">
    <source>
        <dbReference type="EMBL" id="EAG0866105.1"/>
    </source>
</evidence>
<dbReference type="EMBL" id="AALGDA010000061">
    <property type="protein sequence ID" value="ECY9783967.1"/>
    <property type="molecule type" value="Genomic_DNA"/>
</dbReference>
<evidence type="ECO:0000313" key="27">
    <source>
        <dbReference type="EMBL" id="RKA10838.1"/>
    </source>
</evidence>
<evidence type="ECO:0000313" key="43">
    <source>
        <dbReference type="Proteomes" id="UP000843503"/>
    </source>
</evidence>
<dbReference type="PANTHER" id="PTHR43124:SF8">
    <property type="entry name" value="INNER MEMBRANE TRANSPORT PROTEIN YDHP"/>
    <property type="match status" value="1"/>
</dbReference>
<dbReference type="Proteomes" id="UP000393182">
    <property type="component" value="Unassembled WGS sequence"/>
</dbReference>
<dbReference type="EMBL" id="AANEHK010000003">
    <property type="protein sequence ID" value="EDO0985312.1"/>
    <property type="molecule type" value="Genomic_DNA"/>
</dbReference>
<evidence type="ECO:0000256" key="1">
    <source>
        <dbReference type="ARBA" id="ARBA00004651"/>
    </source>
</evidence>
<dbReference type="PROSITE" id="PS50850">
    <property type="entry name" value="MFS"/>
    <property type="match status" value="1"/>
</dbReference>
<dbReference type="InterPro" id="IPR011701">
    <property type="entry name" value="MFS"/>
</dbReference>
<dbReference type="GO" id="GO:0022857">
    <property type="term" value="F:transmembrane transporter activity"/>
    <property type="evidence" value="ECO:0007669"/>
    <property type="project" value="InterPro"/>
</dbReference>
<dbReference type="Proteomes" id="UP000467536">
    <property type="component" value="Unassembled WGS sequence"/>
</dbReference>
<dbReference type="PRINTS" id="PR01035">
    <property type="entry name" value="TCRTETA"/>
</dbReference>
<feature type="transmembrane region" description="Helical" evidence="7">
    <location>
        <begin position="332"/>
        <end position="357"/>
    </location>
</feature>
<dbReference type="InterPro" id="IPR036259">
    <property type="entry name" value="MFS_trans_sf"/>
</dbReference>
<feature type="transmembrane region" description="Helical" evidence="7">
    <location>
        <begin position="167"/>
        <end position="189"/>
    </location>
</feature>
<feature type="transmembrane region" description="Helical" evidence="7">
    <location>
        <begin position="209"/>
        <end position="230"/>
    </location>
</feature>
<feature type="transmembrane region" description="Helical" evidence="7">
    <location>
        <begin position="273"/>
        <end position="290"/>
    </location>
</feature>
<dbReference type="Proteomes" id="UP000546397">
    <property type="component" value="Unassembled WGS sequence"/>
</dbReference>
<dbReference type="EMBL" id="AABEKY010000004">
    <property type="protein sequence ID" value="EAG9387655.1"/>
    <property type="molecule type" value="Genomic_DNA"/>
</dbReference>
<evidence type="ECO:0000313" key="20">
    <source>
        <dbReference type="EMBL" id="EDO0985312.1"/>
    </source>
</evidence>
<evidence type="ECO:0000313" key="38">
    <source>
        <dbReference type="Proteomes" id="UP000530452"/>
    </source>
</evidence>
<dbReference type="Proteomes" id="UP000358545">
    <property type="component" value="Unassembled WGS sequence"/>
</dbReference>
<reference evidence="14 35" key="6">
    <citation type="submission" date="2019-04" db="EMBL/GenBank/DDBJ databases">
        <authorList>
            <consortium name="GenomeTrakr network: Whole genome sequencing for foodborne pathogen traceback"/>
        </authorList>
    </citation>
    <scope>NUCLEOTIDE SEQUENCE [LARGE SCALE GENOMIC DNA]</scope>
    <source>
        <strain evidence="14 35">CFSAN072474</strain>
    </source>
</reference>
<gene>
    <name evidence="27" type="primary">ydhp</name>
    <name evidence="12" type="ORF">A8L61_02290</name>
    <name evidence="9" type="ORF">ARY78_01845</name>
    <name evidence="13" type="ORF">CA369_02260</name>
    <name evidence="14" type="ORF">CW845_09175</name>
    <name evidence="16" type="ORF">D4920_04015</name>
    <name evidence="15" type="ORF">D4B11_12980</name>
    <name evidence="17" type="ORF">D5N24_01325</name>
    <name evidence="25" type="ORF">DCK61_03270</name>
    <name evidence="10" type="ORF">DQ70_02010</name>
    <name evidence="27" type="ORF">DYZ80_00370</name>
    <name evidence="11" type="ORF">E1W56_02270</name>
    <name evidence="18" type="ORF">E5F58_02115</name>
    <name evidence="19" type="ORF">F6515_13330</name>
    <name evidence="20" type="ORF">FV747_04790</name>
    <name evidence="23" type="ORF">GI949_06540</name>
    <name evidence="21" type="ORF">GIH49_03345</name>
    <name evidence="22" type="ORF">GYR60_01165</name>
    <name evidence="24" type="ORF">HQN34_000531</name>
    <name evidence="26" type="ORF">HZJ64_01010</name>
</gene>
<dbReference type="SUPFAM" id="SSF103473">
    <property type="entry name" value="MFS general substrate transporter"/>
    <property type="match status" value="1"/>
</dbReference>
<dbReference type="EMBL" id="AABGHY010000001">
    <property type="protein sequence ID" value="EAH3293026.1"/>
    <property type="molecule type" value="Genomic_DNA"/>
</dbReference>
<sequence length="388" mass="41204">MDMKKVNPNLTLLALAISAFGIGSTEFISVGLLPLISSSMGVSISTAGLTVSIYALGVMVGAPVLTTMTAKMNRKNLLLLVMLVFLIGNLVSAFAVSFGMLLTGRVVAAFAHGVFMSIASVIAADVVHPSKRASAIAVMFTGLTVATVTGVPLGTFIGQLFGWRMSFLFIVAIGVIAIIANFFLVPKNLSNGKSISFKAIGQLLVNKKIVMVLLMTAFGYGGTFVVYTYLSPMFSGMGYSTSMIVILLIVYGVMVAIGNTIGGHFANERPAKALFVMFSLQGITLLLLQFTSTNAIFGLMTIMLMGFFAFMNVSGLQLYVVQLAERYLPETVSMASALNISAFNVGIAVGAFIGGLVTEYIGLGYTPIVGFLMVFIAIILTFYMKKDK</sequence>
<feature type="transmembrane region" description="Helical" evidence="7">
    <location>
        <begin position="296"/>
        <end position="320"/>
    </location>
</feature>
<keyword evidence="3" id="KW-1003">Cell membrane</keyword>
<feature type="domain" description="Major facilitator superfamily (MFS) profile" evidence="8">
    <location>
        <begin position="11"/>
        <end position="388"/>
    </location>
</feature>
<dbReference type="Proteomes" id="UP000522199">
    <property type="component" value="Unassembled WGS sequence"/>
</dbReference>
<evidence type="ECO:0000313" key="37">
    <source>
        <dbReference type="Proteomes" id="UP000528151"/>
    </source>
</evidence>
<evidence type="ECO:0000313" key="32">
    <source>
        <dbReference type="Proteomes" id="UP000460224"/>
    </source>
</evidence>
<evidence type="ECO:0000313" key="22">
    <source>
        <dbReference type="EMBL" id="HAB8397113.1"/>
    </source>
</evidence>
<evidence type="ECO:0000256" key="3">
    <source>
        <dbReference type="ARBA" id="ARBA00022475"/>
    </source>
</evidence>
<dbReference type="EMBL" id="DAAJZA010000003">
    <property type="protein sequence ID" value="HAC1754627.1"/>
    <property type="molecule type" value="Genomic_DNA"/>
</dbReference>
<feature type="transmembrane region" description="Helical" evidence="7">
    <location>
        <begin position="77"/>
        <end position="100"/>
    </location>
</feature>
<dbReference type="Proteomes" id="UP000528151">
    <property type="component" value="Unassembled WGS sequence"/>
</dbReference>
<evidence type="ECO:0000313" key="24">
    <source>
        <dbReference type="EMBL" id="HAJ9592363.1"/>
    </source>
</evidence>
<dbReference type="PANTHER" id="PTHR43124">
    <property type="entry name" value="PURINE EFFLUX PUMP PBUE"/>
    <property type="match status" value="1"/>
</dbReference>
<feature type="transmembrane region" description="Helical" evidence="7">
    <location>
        <begin position="242"/>
        <end position="261"/>
    </location>
</feature>
<dbReference type="InterPro" id="IPR001958">
    <property type="entry name" value="Tet-R_TetA/multi-R_MdtG-like"/>
</dbReference>